<evidence type="ECO:0000256" key="3">
    <source>
        <dbReference type="ARBA" id="ARBA00022475"/>
    </source>
</evidence>
<evidence type="ECO:0000256" key="6">
    <source>
        <dbReference type="ARBA" id="ARBA00022741"/>
    </source>
</evidence>
<evidence type="ECO:0000256" key="4">
    <source>
        <dbReference type="ARBA" id="ARBA00022597"/>
    </source>
</evidence>
<dbReference type="EMBL" id="CR522870">
    <property type="protein sequence ID" value="CAG35410.1"/>
    <property type="molecule type" value="Genomic_DNA"/>
</dbReference>
<dbReference type="GO" id="GO:0005524">
    <property type="term" value="F:ATP binding"/>
    <property type="evidence" value="ECO:0007669"/>
    <property type="project" value="UniProtKB-KW"/>
</dbReference>
<keyword evidence="12" id="KW-1185">Reference proteome</keyword>
<dbReference type="AlphaFoldDB" id="Q6AQG3"/>
<evidence type="ECO:0000259" key="10">
    <source>
        <dbReference type="PROSITE" id="PS50893"/>
    </source>
</evidence>
<dbReference type="FunFam" id="3.40.50.300:FF:000127">
    <property type="entry name" value="Ribose import ATP-binding protein RbsA"/>
    <property type="match status" value="1"/>
</dbReference>
<dbReference type="OrthoDB" id="9809450at2"/>
<dbReference type="InterPro" id="IPR017871">
    <property type="entry name" value="ABC_transporter-like_CS"/>
</dbReference>
<dbReference type="RefSeq" id="WP_011187926.1">
    <property type="nucleotide sequence ID" value="NC_006138.1"/>
</dbReference>
<evidence type="ECO:0000256" key="7">
    <source>
        <dbReference type="ARBA" id="ARBA00022840"/>
    </source>
</evidence>
<keyword evidence="6" id="KW-0547">Nucleotide-binding</keyword>
<dbReference type="eggNOG" id="COG3845">
    <property type="taxonomic scope" value="Bacteria"/>
</dbReference>
<keyword evidence="8" id="KW-1278">Translocase</keyword>
<dbReference type="PROSITE" id="PS50893">
    <property type="entry name" value="ABC_TRANSPORTER_2"/>
    <property type="match status" value="2"/>
</dbReference>
<evidence type="ECO:0000256" key="2">
    <source>
        <dbReference type="ARBA" id="ARBA00022448"/>
    </source>
</evidence>
<accession>Q6AQG3</accession>
<evidence type="ECO:0000256" key="9">
    <source>
        <dbReference type="ARBA" id="ARBA00023136"/>
    </source>
</evidence>
<keyword evidence="5" id="KW-0677">Repeat</keyword>
<reference evidence="12" key="1">
    <citation type="journal article" date="2004" name="Environ. Microbiol.">
        <title>The genome of Desulfotalea psychrophila, a sulfate-reducing bacterium from permanently cold Arctic sediments.</title>
        <authorList>
            <person name="Rabus R."/>
            <person name="Ruepp A."/>
            <person name="Frickey T."/>
            <person name="Rattei T."/>
            <person name="Fartmann B."/>
            <person name="Stark M."/>
            <person name="Bauer M."/>
            <person name="Zibat A."/>
            <person name="Lombardot T."/>
            <person name="Becker I."/>
            <person name="Amann J."/>
            <person name="Gellner K."/>
            <person name="Teeling H."/>
            <person name="Leuschner W.D."/>
            <person name="Gloeckner F.-O."/>
            <person name="Lupas A.N."/>
            <person name="Amann R."/>
            <person name="Klenk H.-P."/>
        </authorList>
    </citation>
    <scope>NUCLEOTIDE SEQUENCE [LARGE SCALE GENOMIC DNA]</scope>
    <source>
        <strain evidence="12">DSM 12343 / LSv54</strain>
    </source>
</reference>
<dbReference type="HOGENOM" id="CLU_000604_92_0_7"/>
<dbReference type="InterPro" id="IPR003439">
    <property type="entry name" value="ABC_transporter-like_ATP-bd"/>
</dbReference>
<dbReference type="GO" id="GO:0005886">
    <property type="term" value="C:plasma membrane"/>
    <property type="evidence" value="ECO:0007669"/>
    <property type="project" value="UniProtKB-SubCell"/>
</dbReference>
<evidence type="ECO:0000256" key="5">
    <source>
        <dbReference type="ARBA" id="ARBA00022737"/>
    </source>
</evidence>
<evidence type="ECO:0000313" key="12">
    <source>
        <dbReference type="Proteomes" id="UP000000602"/>
    </source>
</evidence>
<dbReference type="Pfam" id="PF00005">
    <property type="entry name" value="ABC_tran"/>
    <property type="match status" value="2"/>
</dbReference>
<evidence type="ECO:0000256" key="1">
    <source>
        <dbReference type="ARBA" id="ARBA00004202"/>
    </source>
</evidence>
<evidence type="ECO:0000256" key="8">
    <source>
        <dbReference type="ARBA" id="ARBA00022967"/>
    </source>
</evidence>
<dbReference type="SMART" id="SM00382">
    <property type="entry name" value="AAA"/>
    <property type="match status" value="1"/>
</dbReference>
<dbReference type="KEGG" id="dps:DP0681"/>
<dbReference type="InterPro" id="IPR050107">
    <property type="entry name" value="ABC_carbohydrate_import_ATPase"/>
</dbReference>
<dbReference type="SUPFAM" id="SSF52540">
    <property type="entry name" value="P-loop containing nucleoside triphosphate hydrolases"/>
    <property type="match status" value="2"/>
</dbReference>
<evidence type="ECO:0000313" key="11">
    <source>
        <dbReference type="EMBL" id="CAG35410.1"/>
    </source>
</evidence>
<keyword evidence="9" id="KW-0472">Membrane</keyword>
<dbReference type="CDD" id="cd03215">
    <property type="entry name" value="ABC_Carb_Monos_II"/>
    <property type="match status" value="1"/>
</dbReference>
<name>Q6AQG3_DESPS</name>
<dbReference type="InterPro" id="IPR003593">
    <property type="entry name" value="AAA+_ATPase"/>
</dbReference>
<feature type="domain" description="ABC transporter" evidence="10">
    <location>
        <begin position="251"/>
        <end position="493"/>
    </location>
</feature>
<organism evidence="11 12">
    <name type="scientific">Desulfotalea psychrophila (strain LSv54 / DSM 12343)</name>
    <dbReference type="NCBI Taxonomy" id="177439"/>
    <lineage>
        <taxon>Bacteria</taxon>
        <taxon>Pseudomonadati</taxon>
        <taxon>Thermodesulfobacteriota</taxon>
        <taxon>Desulfobulbia</taxon>
        <taxon>Desulfobulbales</taxon>
        <taxon>Desulfocapsaceae</taxon>
        <taxon>Desulfotalea</taxon>
    </lineage>
</organism>
<dbReference type="Proteomes" id="UP000000602">
    <property type="component" value="Chromosome"/>
</dbReference>
<comment type="subcellular location">
    <subcellularLocation>
        <location evidence="1">Cell membrane</location>
        <topology evidence="1">Peripheral membrane protein</topology>
    </subcellularLocation>
</comment>
<keyword evidence="7 11" id="KW-0067">ATP-binding</keyword>
<protein>
    <submittedName>
        <fullName evidence="11">Probable sugar ABC transporter, ATP-binding protein</fullName>
    </submittedName>
</protein>
<dbReference type="CDD" id="cd03216">
    <property type="entry name" value="ABC_Carb_Monos_I"/>
    <property type="match status" value="1"/>
</dbReference>
<dbReference type="Gene3D" id="3.40.50.300">
    <property type="entry name" value="P-loop containing nucleotide triphosphate hydrolases"/>
    <property type="match status" value="2"/>
</dbReference>
<keyword evidence="2" id="KW-0813">Transport</keyword>
<dbReference type="GO" id="GO:0016887">
    <property type="term" value="F:ATP hydrolysis activity"/>
    <property type="evidence" value="ECO:0007669"/>
    <property type="project" value="InterPro"/>
</dbReference>
<dbReference type="STRING" id="177439.DP0681"/>
<keyword evidence="4" id="KW-0762">Sugar transport</keyword>
<keyword evidence="3" id="KW-1003">Cell membrane</keyword>
<dbReference type="InterPro" id="IPR027417">
    <property type="entry name" value="P-loop_NTPase"/>
</dbReference>
<gene>
    <name evidence="11" type="ordered locus">DP0681</name>
</gene>
<proteinExistence type="predicted"/>
<dbReference type="PANTHER" id="PTHR43790:SF9">
    <property type="entry name" value="GALACTOFURANOSE TRANSPORTER ATP-BINDING PROTEIN YTFR"/>
    <property type="match status" value="1"/>
</dbReference>
<dbReference type="PROSITE" id="PS00211">
    <property type="entry name" value="ABC_TRANSPORTER_1"/>
    <property type="match status" value="1"/>
</dbReference>
<dbReference type="PANTHER" id="PTHR43790">
    <property type="entry name" value="CARBOHYDRATE TRANSPORT ATP-BINDING PROTEIN MG119-RELATED"/>
    <property type="match status" value="1"/>
</dbReference>
<sequence>MTSSAIRLENISKSFGDVHANRDVSLDIRKGRVLALLGENGAGKSTLMSILAGQLQPDSGTLYVEGEAVVFSTTEKAIGAGVGMVYQHFKLVEAMTVAENIILGRKGSFLLNKAAMYRDVQDLANQYGMDVDPRAKVHTLAMGEKQQVEILKLLFRQSNILIFDEPTAVLTPTEAEGLFVAIKRMTELGKGIVFISHKLEEVMRIADDVAILRRGEVVDTLLVEDVSSTADLAERMVGKAVLLEVNRQPLEPRQTVLRVDNLQDEVLKGVSIDLRKGEILGIVGVAGNGQKQLIETICGLKKPRLADSVSLFGLHWKEFFSNRSWDHALSYIPEDRQGLATCRDLDLVDNFLLTTREGFTNGPFLDRAAAAEKLEHLVELFDIRPPNIHALAWHLSGGNLQKMVLAREFYRKPRLIVAEQPTQGLDISAAEEVWNLLLKTREQAGVLLVTGDLSEALALSDRIAVMCGGEVIGTFSVDDTEQVDRIPQMMAGIKQ</sequence>
<feature type="domain" description="ABC transporter" evidence="10">
    <location>
        <begin position="6"/>
        <end position="239"/>
    </location>
</feature>